<evidence type="ECO:0000313" key="2">
    <source>
        <dbReference type="Proteomes" id="UP000178912"/>
    </source>
</evidence>
<protein>
    <submittedName>
        <fullName evidence="1">Uncharacterized protein</fullName>
    </submittedName>
</protein>
<sequence>MTKVVTPTAQYMPTGTTCSAIRVSLLLESAMFFISRGSSIDIVRSYSEYFGRISISTASTSANASLRGCGKTRIQHFLYYSKWNDQSLTLGVGATYHPTLHALSLKGQLQ</sequence>
<proteinExistence type="predicted"/>
<reference evidence="2" key="1">
    <citation type="submission" date="2016-03" db="EMBL/GenBank/DDBJ databases">
        <authorList>
            <person name="Guldener U."/>
        </authorList>
    </citation>
    <scope>NUCLEOTIDE SEQUENCE [LARGE SCALE GENOMIC DNA]</scope>
    <source>
        <strain evidence="2">04CH-RAC-A.6.1</strain>
    </source>
</reference>
<evidence type="ECO:0000313" key="1">
    <source>
        <dbReference type="EMBL" id="CZS94338.1"/>
    </source>
</evidence>
<keyword evidence="2" id="KW-1185">Reference proteome</keyword>
<dbReference type="EMBL" id="FJUX01000018">
    <property type="protein sequence ID" value="CZS94338.1"/>
    <property type="molecule type" value="Genomic_DNA"/>
</dbReference>
<dbReference type="Proteomes" id="UP000178912">
    <property type="component" value="Unassembled WGS sequence"/>
</dbReference>
<gene>
    <name evidence="1" type="ORF">RAG0_04369</name>
</gene>
<dbReference type="AlphaFoldDB" id="A0A1E1K8C1"/>
<name>A0A1E1K8C1_9HELO</name>
<accession>A0A1E1K8C1</accession>
<organism evidence="1 2">
    <name type="scientific">Rhynchosporium agropyri</name>
    <dbReference type="NCBI Taxonomy" id="914238"/>
    <lineage>
        <taxon>Eukaryota</taxon>
        <taxon>Fungi</taxon>
        <taxon>Dikarya</taxon>
        <taxon>Ascomycota</taxon>
        <taxon>Pezizomycotina</taxon>
        <taxon>Leotiomycetes</taxon>
        <taxon>Helotiales</taxon>
        <taxon>Ploettnerulaceae</taxon>
        <taxon>Rhynchosporium</taxon>
    </lineage>
</organism>